<gene>
    <name evidence="1" type="ORF">UT41_C0009G0003</name>
</gene>
<organism evidence="1 2">
    <name type="scientific">Candidatus Wolfebacteria bacterium GW2011_GWC2_39_22</name>
    <dbReference type="NCBI Taxonomy" id="1619013"/>
    <lineage>
        <taxon>Bacteria</taxon>
        <taxon>Candidatus Wolfeibacteriota</taxon>
    </lineage>
</organism>
<dbReference type="AlphaFoldDB" id="A0A0G0N7Q6"/>
<reference evidence="1 2" key="1">
    <citation type="journal article" date="2015" name="Nature">
        <title>rRNA introns, odd ribosomes, and small enigmatic genomes across a large radiation of phyla.</title>
        <authorList>
            <person name="Brown C.T."/>
            <person name="Hug L.A."/>
            <person name="Thomas B.C."/>
            <person name="Sharon I."/>
            <person name="Castelle C.J."/>
            <person name="Singh A."/>
            <person name="Wilkins M.J."/>
            <person name="Williams K.H."/>
            <person name="Banfield J.F."/>
        </authorList>
    </citation>
    <scope>NUCLEOTIDE SEQUENCE [LARGE SCALE GENOMIC DNA]</scope>
</reference>
<accession>A0A0G0N7Q6</accession>
<dbReference type="EMBL" id="LBWR01000009">
    <property type="protein sequence ID" value="KKR11493.1"/>
    <property type="molecule type" value="Genomic_DNA"/>
</dbReference>
<sequence length="37" mass="4337">MGLFGSMRTDYQIIISRNDRSLTIEDEDGSYFLTVEY</sequence>
<proteinExistence type="predicted"/>
<protein>
    <submittedName>
        <fullName evidence="1">Uncharacterized protein</fullName>
    </submittedName>
</protein>
<comment type="caution">
    <text evidence="1">The sequence shown here is derived from an EMBL/GenBank/DDBJ whole genome shotgun (WGS) entry which is preliminary data.</text>
</comment>
<evidence type="ECO:0000313" key="1">
    <source>
        <dbReference type="EMBL" id="KKR11493.1"/>
    </source>
</evidence>
<dbReference type="Proteomes" id="UP000034665">
    <property type="component" value="Unassembled WGS sequence"/>
</dbReference>
<evidence type="ECO:0000313" key="2">
    <source>
        <dbReference type="Proteomes" id="UP000034665"/>
    </source>
</evidence>
<name>A0A0G0N7Q6_9BACT</name>